<dbReference type="Proteomes" id="UP000241440">
    <property type="component" value="Unassembled WGS sequence"/>
</dbReference>
<comment type="caution">
    <text evidence="9">The sequence shown here is derived from an EMBL/GenBank/DDBJ whole genome shotgun (WGS) entry which is preliminary data.</text>
</comment>
<dbReference type="GO" id="GO:0005737">
    <property type="term" value="C:cytoplasm"/>
    <property type="evidence" value="ECO:0007669"/>
    <property type="project" value="UniProtKB-SubCell"/>
</dbReference>
<keyword evidence="2 7" id="KW-0479">Metal-binding</keyword>
<feature type="binding site" evidence="7">
    <location>
        <position position="68"/>
    </location>
    <ligand>
        <name>Zn(2+)</name>
        <dbReference type="ChEBI" id="CHEBI:29105"/>
    </ligand>
</feature>
<feature type="binding site" evidence="7">
    <location>
        <position position="315"/>
    </location>
    <ligand>
        <name>N-formimidoyl-L-glutamate</name>
        <dbReference type="ChEBI" id="CHEBI:58928"/>
    </ligand>
</feature>
<comment type="cofactor">
    <cofactor evidence="7">
        <name>Zn(2+)</name>
        <dbReference type="ChEBI" id="CHEBI:29105"/>
    </cofactor>
    <cofactor evidence="7">
        <name>Fe(3+)</name>
        <dbReference type="ChEBI" id="CHEBI:29034"/>
    </cofactor>
    <text evidence="7">Binds 1 zinc or iron ion per subunit.</text>
</comment>
<accession>A0A855S8F2</accession>
<comment type="function">
    <text evidence="7">Catalyzes the hydrolytic cleavage of the carbon-nitrogen bond in imidazolone-5-propanoate to yield N-formimidoyl-L-glutamate. It is the third step in the universal histidine degradation pathway.</text>
</comment>
<dbReference type="GO" id="GO:0005506">
    <property type="term" value="F:iron ion binding"/>
    <property type="evidence" value="ECO:0007669"/>
    <property type="project" value="UniProtKB-UniRule"/>
</dbReference>
<feature type="binding site" evidence="7">
    <location>
        <position position="313"/>
    </location>
    <ligand>
        <name>Fe(3+)</name>
        <dbReference type="ChEBI" id="CHEBI:29034"/>
    </ligand>
</feature>
<sequence>MKRLFTHCRLVSVDTLVNEKGGYKVQEDVSIAVENGVIKHIGSNLSQEGYDVISLEGKLVTPGFIDCHTHIVFAGNRAGEFEQRLNGVPYSQIAKQGGGILSTVTATRNASVDELVSLALPRAKALMADGITTIEIKSGYGLTLEDEIKILRAAKKLADALPLTVSTTLLAAHALPSEYKNRSDDYIEMVCDTLIPEVASKRLADAVDVFCEGIAFSPAQCGRVFEAALSCGLKIKAHAEQLSNLGGSALAARMGALSVDHIEYLDSAGVEALAEHGTVATLLPGAFYFLQETQKPPVELLRKHNVPMALSTDFNPGTSPFASLSLMMNMASTLFGLTPKENLYGVTRHAAQALGLTTKGRIAPGFDADLAVWDLSCPAELSYQIGLSPLAARYIKGELANEY</sequence>
<dbReference type="SUPFAM" id="SSF51556">
    <property type="entry name" value="Metallo-dependent hydrolases"/>
    <property type="match status" value="1"/>
</dbReference>
<dbReference type="InterPro" id="IPR005920">
    <property type="entry name" value="HutI"/>
</dbReference>
<evidence type="ECO:0000256" key="3">
    <source>
        <dbReference type="ARBA" id="ARBA00022801"/>
    </source>
</evidence>
<dbReference type="InterPro" id="IPR032466">
    <property type="entry name" value="Metal_Hydrolase"/>
</dbReference>
<dbReference type="PANTHER" id="PTHR42752">
    <property type="entry name" value="IMIDAZOLONEPROPIONASE"/>
    <property type="match status" value="1"/>
</dbReference>
<dbReference type="GO" id="GO:0050480">
    <property type="term" value="F:imidazolonepropionase activity"/>
    <property type="evidence" value="ECO:0007669"/>
    <property type="project" value="UniProtKB-UniRule"/>
</dbReference>
<comment type="catalytic activity">
    <reaction evidence="7">
        <text>4-imidazolone-5-propanoate + H2O = N-formimidoyl-L-glutamate</text>
        <dbReference type="Rhea" id="RHEA:23660"/>
        <dbReference type="ChEBI" id="CHEBI:15377"/>
        <dbReference type="ChEBI" id="CHEBI:58928"/>
        <dbReference type="ChEBI" id="CHEBI:77893"/>
        <dbReference type="EC" id="3.5.2.7"/>
    </reaction>
</comment>
<name>A0A855S8F2_PHOAN</name>
<dbReference type="FunFam" id="3.20.20.140:FF:000007">
    <property type="entry name" value="Imidazolonepropionase"/>
    <property type="match status" value="1"/>
</dbReference>
<evidence type="ECO:0000256" key="4">
    <source>
        <dbReference type="ARBA" id="ARBA00022808"/>
    </source>
</evidence>
<feature type="binding site" evidence="7">
    <location>
        <position position="238"/>
    </location>
    <ligand>
        <name>Zn(2+)</name>
        <dbReference type="ChEBI" id="CHEBI:29105"/>
    </ligand>
</feature>
<dbReference type="InterPro" id="IPR006680">
    <property type="entry name" value="Amidohydro-rel"/>
</dbReference>
<feature type="binding site" evidence="7">
    <location>
        <position position="317"/>
    </location>
    <ligand>
        <name>N-formimidoyl-L-glutamate</name>
        <dbReference type="ChEBI" id="CHEBI:58928"/>
    </ligand>
</feature>
<feature type="binding site" evidence="7">
    <location>
        <position position="318"/>
    </location>
    <ligand>
        <name>4-imidazolone-5-propanoate</name>
        <dbReference type="ChEBI" id="CHEBI:77893"/>
    </ligand>
</feature>
<dbReference type="InterPro" id="IPR011059">
    <property type="entry name" value="Metal-dep_hydrolase_composite"/>
</dbReference>
<proteinExistence type="inferred from homology"/>
<evidence type="ECO:0000256" key="5">
    <source>
        <dbReference type="ARBA" id="ARBA00022833"/>
    </source>
</evidence>
<feature type="domain" description="Amidohydrolase-related" evidence="8">
    <location>
        <begin position="59"/>
        <end position="379"/>
    </location>
</feature>
<keyword evidence="7" id="KW-0963">Cytoplasm</keyword>
<dbReference type="EC" id="3.5.2.7" evidence="1 7"/>
<gene>
    <name evidence="7" type="primary">hutI</name>
    <name evidence="9" type="ORF">C0W41_17850</name>
</gene>
<feature type="binding site" evidence="7">
    <location>
        <position position="70"/>
    </location>
    <ligand>
        <name>Fe(3+)</name>
        <dbReference type="ChEBI" id="CHEBI:29034"/>
    </ligand>
</feature>
<dbReference type="GO" id="GO:0008270">
    <property type="term" value="F:zinc ion binding"/>
    <property type="evidence" value="ECO:0007669"/>
    <property type="project" value="UniProtKB-UniRule"/>
</dbReference>
<organism evidence="9 10">
    <name type="scientific">Photobacterium angustum</name>
    <dbReference type="NCBI Taxonomy" id="661"/>
    <lineage>
        <taxon>Bacteria</taxon>
        <taxon>Pseudomonadati</taxon>
        <taxon>Pseudomonadota</taxon>
        <taxon>Gammaproteobacteria</taxon>
        <taxon>Vibrionales</taxon>
        <taxon>Vibrionaceae</taxon>
        <taxon>Photobacterium</taxon>
    </lineage>
</organism>
<keyword evidence="3 7" id="KW-0378">Hydrolase</keyword>
<feature type="binding site" evidence="7">
    <location>
        <position position="238"/>
    </location>
    <ligand>
        <name>Fe(3+)</name>
        <dbReference type="ChEBI" id="CHEBI:29034"/>
    </ligand>
</feature>
<feature type="binding site" evidence="7">
    <location>
        <position position="173"/>
    </location>
    <ligand>
        <name>4-imidazolone-5-propanoate</name>
        <dbReference type="ChEBI" id="CHEBI:77893"/>
    </ligand>
</feature>
<comment type="pathway">
    <text evidence="7">Amino-acid degradation; L-histidine degradation into L-glutamate; N-formimidoyl-L-glutamate from L-histidine: step 3/3.</text>
</comment>
<dbReference type="GO" id="GO:0019556">
    <property type="term" value="P:L-histidine catabolic process to glutamate and formamide"/>
    <property type="evidence" value="ECO:0007669"/>
    <property type="project" value="UniProtKB-UniRule"/>
</dbReference>
<evidence type="ECO:0000256" key="6">
    <source>
        <dbReference type="ARBA" id="ARBA00023004"/>
    </source>
</evidence>
<reference evidence="9 10" key="1">
    <citation type="submission" date="2018-01" db="EMBL/GenBank/DDBJ databases">
        <title>Whole genome sequencing of Histamine producing bacteria.</title>
        <authorList>
            <person name="Butler K."/>
        </authorList>
    </citation>
    <scope>NUCLEOTIDE SEQUENCE [LARGE SCALE GENOMIC DNA]</scope>
    <source>
        <strain evidence="9 10">A2-1</strain>
    </source>
</reference>
<dbReference type="RefSeq" id="WP_045132319.1">
    <property type="nucleotide sequence ID" value="NZ_JZSV01000007.1"/>
</dbReference>
<comment type="subcellular location">
    <subcellularLocation>
        <location evidence="7">Cytoplasm</location>
    </subcellularLocation>
</comment>
<keyword evidence="6 7" id="KW-0408">Iron</keyword>
<feature type="binding site" evidence="7">
    <location>
        <position position="140"/>
    </location>
    <ligand>
        <name>4-imidazolone-5-propanoate</name>
        <dbReference type="ChEBI" id="CHEBI:77893"/>
    </ligand>
</feature>
<feature type="binding site" evidence="7">
    <location>
        <position position="313"/>
    </location>
    <ligand>
        <name>Zn(2+)</name>
        <dbReference type="ChEBI" id="CHEBI:29105"/>
    </ligand>
</feature>
<dbReference type="NCBIfam" id="TIGR01224">
    <property type="entry name" value="hutI"/>
    <property type="match status" value="1"/>
</dbReference>
<feature type="binding site" evidence="7">
    <location>
        <position position="70"/>
    </location>
    <ligand>
        <name>Zn(2+)</name>
        <dbReference type="ChEBI" id="CHEBI:29105"/>
    </ligand>
</feature>
<comment type="similarity">
    <text evidence="7">Belongs to the metallo-dependent hydrolases superfamily. HutI family.</text>
</comment>
<keyword evidence="5 7" id="KW-0862">Zinc</keyword>
<dbReference type="HAMAP" id="MF_00372">
    <property type="entry name" value="HutI"/>
    <property type="match status" value="1"/>
</dbReference>
<evidence type="ECO:0000256" key="1">
    <source>
        <dbReference type="ARBA" id="ARBA00012864"/>
    </source>
</evidence>
<dbReference type="GO" id="GO:0019557">
    <property type="term" value="P:L-histidine catabolic process to glutamate and formate"/>
    <property type="evidence" value="ECO:0007669"/>
    <property type="project" value="UniProtKB-UniPathway"/>
</dbReference>
<dbReference type="SUPFAM" id="SSF51338">
    <property type="entry name" value="Composite domain of metallo-dependent hydrolases"/>
    <property type="match status" value="1"/>
</dbReference>
<dbReference type="Pfam" id="PF01979">
    <property type="entry name" value="Amidohydro_1"/>
    <property type="match status" value="1"/>
</dbReference>
<evidence type="ECO:0000259" key="8">
    <source>
        <dbReference type="Pfam" id="PF01979"/>
    </source>
</evidence>
<evidence type="ECO:0000256" key="2">
    <source>
        <dbReference type="ARBA" id="ARBA00022723"/>
    </source>
</evidence>
<dbReference type="Gene3D" id="3.20.20.140">
    <property type="entry name" value="Metal-dependent hydrolases"/>
    <property type="match status" value="1"/>
</dbReference>
<dbReference type="PANTHER" id="PTHR42752:SF1">
    <property type="entry name" value="IMIDAZOLONEPROPIONASE-RELATED"/>
    <property type="match status" value="1"/>
</dbReference>
<evidence type="ECO:0000313" key="10">
    <source>
        <dbReference type="Proteomes" id="UP000241440"/>
    </source>
</evidence>
<feature type="binding site" evidence="7">
    <location>
        <position position="140"/>
    </location>
    <ligand>
        <name>N-formimidoyl-L-glutamate</name>
        <dbReference type="ChEBI" id="CHEBI:58928"/>
    </ligand>
</feature>
<protein>
    <recommendedName>
        <fullName evidence="1 7">Imidazolonepropionase</fullName>
        <ecNumber evidence="1 7">3.5.2.7</ecNumber>
    </recommendedName>
    <alternativeName>
        <fullName evidence="7">Imidazolone-5-propionate hydrolase</fullName>
    </alternativeName>
</protein>
<evidence type="ECO:0000313" key="9">
    <source>
        <dbReference type="EMBL" id="PSX05502.1"/>
    </source>
</evidence>
<dbReference type="Gene3D" id="2.30.40.10">
    <property type="entry name" value="Urease, subunit C, domain 1"/>
    <property type="match status" value="1"/>
</dbReference>
<feature type="binding site" evidence="7">
    <location>
        <position position="68"/>
    </location>
    <ligand>
        <name>Fe(3+)</name>
        <dbReference type="ChEBI" id="CHEBI:29034"/>
    </ligand>
</feature>
<dbReference type="CDD" id="cd01296">
    <property type="entry name" value="Imidazolone-5PH"/>
    <property type="match status" value="1"/>
</dbReference>
<keyword evidence="4 7" id="KW-0369">Histidine metabolism</keyword>
<feature type="binding site" evidence="7">
    <location>
        <position position="241"/>
    </location>
    <ligand>
        <name>4-imidazolone-5-propanoate</name>
        <dbReference type="ChEBI" id="CHEBI:77893"/>
    </ligand>
</feature>
<feature type="binding site" evidence="7">
    <location>
        <position position="77"/>
    </location>
    <ligand>
        <name>4-imidazolone-5-propanoate</name>
        <dbReference type="ChEBI" id="CHEBI:77893"/>
    </ligand>
</feature>
<dbReference type="UniPathway" id="UPA00379">
    <property type="reaction ID" value="UER00551"/>
</dbReference>
<dbReference type="EMBL" id="PYOY01000011">
    <property type="protein sequence ID" value="PSX05502.1"/>
    <property type="molecule type" value="Genomic_DNA"/>
</dbReference>
<dbReference type="AlphaFoldDB" id="A0A855S8F2"/>
<evidence type="ECO:0000256" key="7">
    <source>
        <dbReference type="HAMAP-Rule" id="MF_00372"/>
    </source>
</evidence>
<dbReference type="GeneID" id="61229816"/>